<feature type="domain" description="FAD-binding PCMH-type" evidence="6">
    <location>
        <begin position="30"/>
        <end position="201"/>
    </location>
</feature>
<dbReference type="Pfam" id="PF01565">
    <property type="entry name" value="FAD_binding_4"/>
    <property type="match status" value="1"/>
</dbReference>
<evidence type="ECO:0000256" key="2">
    <source>
        <dbReference type="ARBA" id="ARBA00005466"/>
    </source>
</evidence>
<evidence type="ECO:0000259" key="6">
    <source>
        <dbReference type="PROSITE" id="PS51387"/>
    </source>
</evidence>
<dbReference type="InterPro" id="IPR006094">
    <property type="entry name" value="Oxid_FAD_bind_N"/>
</dbReference>
<organism evidence="7 8">
    <name type="scientific">Mycolicibacterium thermoresistibile</name>
    <name type="common">Mycobacterium thermoresistibile</name>
    <dbReference type="NCBI Taxonomy" id="1797"/>
    <lineage>
        <taxon>Bacteria</taxon>
        <taxon>Bacillati</taxon>
        <taxon>Actinomycetota</taxon>
        <taxon>Actinomycetes</taxon>
        <taxon>Mycobacteriales</taxon>
        <taxon>Mycobacteriaceae</taxon>
        <taxon>Mycolicibacterium</taxon>
    </lineage>
</organism>
<accession>A0A100XEL3</accession>
<dbReference type="InterPro" id="IPR036318">
    <property type="entry name" value="FAD-bd_PCMH-like_sf"/>
</dbReference>
<keyword evidence="4" id="KW-0274">FAD</keyword>
<keyword evidence="3" id="KW-0285">Flavoprotein</keyword>
<sequence length="445" mass="48039">MAALPALSFRRGAQGYEQARRTTVWNGLLPDRFPDVIVQAVTVDDVVTAVRYAADNDLRIGVCSGGHSWAASHLRDGGMLLDVSRLDHCGIDADRMVAVAGPGKIGSELAGELDKLDLFFPAGHCEGICLGGYLLQGGYGWNSRVLGPACESIVGVDVVTADGEVLYCDDETNADLFWAARGSGPGFFAVVTSFHLRLHPRPPVCGSCLYIYPAEAIDDVYTWALTSGRDVDDRVELQIIASRDLPALGLNQPSIVVASPVFAESESAAAQALAVLGDCPAVDRAIIKIPYATTDLAGWYGAIMTNYPTGHRYATDNMWTSASPEALLPGIHRIIETLPPAPSHFLMFNWSPTSTRDNLFYGLEADFNLALYAVWNDPEDDERFSAWPGTNMAALAHLAMGVGLADENLGRRPARFATDANMARLDGIRARRDPAGRFHGWMGRV</sequence>
<evidence type="ECO:0000256" key="3">
    <source>
        <dbReference type="ARBA" id="ARBA00022630"/>
    </source>
</evidence>
<evidence type="ECO:0000256" key="1">
    <source>
        <dbReference type="ARBA" id="ARBA00001974"/>
    </source>
</evidence>
<name>A0A100XEL3_MYCTH</name>
<dbReference type="OrthoDB" id="545125at2"/>
<protein>
    <submittedName>
        <fullName evidence="7">FAD/FMN-dependent dehydrogenase</fullName>
    </submittedName>
</protein>
<evidence type="ECO:0000256" key="4">
    <source>
        <dbReference type="ARBA" id="ARBA00022827"/>
    </source>
</evidence>
<evidence type="ECO:0000256" key="5">
    <source>
        <dbReference type="ARBA" id="ARBA00023002"/>
    </source>
</evidence>
<dbReference type="GO" id="GO:0071949">
    <property type="term" value="F:FAD binding"/>
    <property type="evidence" value="ECO:0007669"/>
    <property type="project" value="InterPro"/>
</dbReference>
<reference evidence="7 8" key="1">
    <citation type="journal article" date="2016" name="Genome Announc.">
        <title>Draft Genome Sequences of Five Rapidly Growing Mycobacterium Species, M. thermoresistibile, M. fortuitum subsp. acetamidolyticum, M. canariasense, M. brisbanense, and M. novocastrense.</title>
        <authorList>
            <person name="Katahira K."/>
            <person name="Ogura Y."/>
            <person name="Gotoh Y."/>
            <person name="Hayashi T."/>
        </authorList>
    </citation>
    <scope>NUCLEOTIDE SEQUENCE [LARGE SCALE GENOMIC DNA]</scope>
    <source>
        <strain evidence="7 8">JCM6362</strain>
    </source>
</reference>
<dbReference type="PROSITE" id="PS00862">
    <property type="entry name" value="OX2_COVAL_FAD"/>
    <property type="match status" value="1"/>
</dbReference>
<dbReference type="GO" id="GO:0016491">
    <property type="term" value="F:oxidoreductase activity"/>
    <property type="evidence" value="ECO:0007669"/>
    <property type="project" value="UniProtKB-KW"/>
</dbReference>
<dbReference type="Proteomes" id="UP000069654">
    <property type="component" value="Unassembled WGS sequence"/>
</dbReference>
<dbReference type="SUPFAM" id="SSF56176">
    <property type="entry name" value="FAD-binding/transporter-associated domain-like"/>
    <property type="match status" value="1"/>
</dbReference>
<dbReference type="InterPro" id="IPR050416">
    <property type="entry name" value="FAD-linked_Oxidoreductase"/>
</dbReference>
<comment type="similarity">
    <text evidence="2">Belongs to the oxygen-dependent FAD-linked oxidoreductase family.</text>
</comment>
<keyword evidence="5" id="KW-0560">Oxidoreductase</keyword>
<reference evidence="8" key="2">
    <citation type="submission" date="2016-02" db="EMBL/GenBank/DDBJ databases">
        <title>Draft genome sequence of five rapidly growing Mycobacterium species.</title>
        <authorList>
            <person name="Katahira K."/>
            <person name="Gotou Y."/>
            <person name="Iida K."/>
            <person name="Ogura Y."/>
            <person name="Hayashi T."/>
        </authorList>
    </citation>
    <scope>NUCLEOTIDE SEQUENCE [LARGE SCALE GENOMIC DNA]</scope>
    <source>
        <strain evidence="8">JCM6362</strain>
    </source>
</reference>
<evidence type="ECO:0000313" key="7">
    <source>
        <dbReference type="EMBL" id="GAT15152.1"/>
    </source>
</evidence>
<evidence type="ECO:0000313" key="8">
    <source>
        <dbReference type="Proteomes" id="UP000069654"/>
    </source>
</evidence>
<comment type="cofactor">
    <cofactor evidence="1">
        <name>FAD</name>
        <dbReference type="ChEBI" id="CHEBI:57692"/>
    </cofactor>
</comment>
<dbReference type="PANTHER" id="PTHR42973:SF39">
    <property type="entry name" value="FAD-BINDING PCMH-TYPE DOMAIN-CONTAINING PROTEIN"/>
    <property type="match status" value="1"/>
</dbReference>
<dbReference type="InterPro" id="IPR016166">
    <property type="entry name" value="FAD-bd_PCMH"/>
</dbReference>
<dbReference type="Gene3D" id="3.30.465.10">
    <property type="match status" value="1"/>
</dbReference>
<gene>
    <name evidence="7" type="ORF">RMCT_2122</name>
</gene>
<dbReference type="Gene3D" id="3.30.43.10">
    <property type="entry name" value="Uridine Diphospho-n-acetylenolpyruvylglucosamine Reductase, domain 2"/>
    <property type="match status" value="1"/>
</dbReference>
<dbReference type="InterPro" id="IPR016169">
    <property type="entry name" value="FAD-bd_PCMH_sub2"/>
</dbReference>
<proteinExistence type="inferred from homology"/>
<dbReference type="AlphaFoldDB" id="A0A100XEL3"/>
<dbReference type="Gene3D" id="3.40.462.20">
    <property type="match status" value="1"/>
</dbReference>
<dbReference type="PROSITE" id="PS51387">
    <property type="entry name" value="FAD_PCMH"/>
    <property type="match status" value="1"/>
</dbReference>
<dbReference type="STRING" id="1797.RMCT_2122"/>
<dbReference type="InterPro" id="IPR006093">
    <property type="entry name" value="Oxy_OxRdtase_FAD_BS"/>
</dbReference>
<comment type="caution">
    <text evidence="7">The sequence shown here is derived from an EMBL/GenBank/DDBJ whole genome shotgun (WGS) entry which is preliminary data.</text>
</comment>
<dbReference type="PANTHER" id="PTHR42973">
    <property type="entry name" value="BINDING OXIDOREDUCTASE, PUTATIVE (AFU_ORTHOLOGUE AFUA_1G17690)-RELATED"/>
    <property type="match status" value="1"/>
</dbReference>
<dbReference type="EMBL" id="BCTB01000013">
    <property type="protein sequence ID" value="GAT15152.1"/>
    <property type="molecule type" value="Genomic_DNA"/>
</dbReference>
<dbReference type="InterPro" id="IPR016167">
    <property type="entry name" value="FAD-bd_PCMH_sub1"/>
</dbReference>
<dbReference type="RefSeq" id="WP_040548090.1">
    <property type="nucleotide sequence ID" value="NZ_BCTB01000013.1"/>
</dbReference>